<accession>A0A081KA95</accession>
<feature type="compositionally biased region" description="Low complexity" evidence="1">
    <location>
        <begin position="73"/>
        <end position="85"/>
    </location>
</feature>
<feature type="compositionally biased region" description="Basic and acidic residues" evidence="1">
    <location>
        <begin position="1"/>
        <end position="13"/>
    </location>
</feature>
<dbReference type="Proteomes" id="UP000027997">
    <property type="component" value="Unassembled WGS sequence"/>
</dbReference>
<evidence type="ECO:0000256" key="1">
    <source>
        <dbReference type="SAM" id="MobiDB-lite"/>
    </source>
</evidence>
<proteinExistence type="predicted"/>
<dbReference type="AlphaFoldDB" id="A0A081KA95"/>
<protein>
    <submittedName>
        <fullName evidence="2">Uncharacterized protein</fullName>
    </submittedName>
</protein>
<dbReference type="EMBL" id="JOJP01000001">
    <property type="protein sequence ID" value="KEI71071.1"/>
    <property type="molecule type" value="Genomic_DNA"/>
</dbReference>
<organism evidence="2 3">
    <name type="scientific">Endozoicomonas elysicola</name>
    <dbReference type="NCBI Taxonomy" id="305900"/>
    <lineage>
        <taxon>Bacteria</taxon>
        <taxon>Pseudomonadati</taxon>
        <taxon>Pseudomonadota</taxon>
        <taxon>Gammaproteobacteria</taxon>
        <taxon>Oceanospirillales</taxon>
        <taxon>Endozoicomonadaceae</taxon>
        <taxon>Endozoicomonas</taxon>
    </lineage>
</organism>
<evidence type="ECO:0000313" key="2">
    <source>
        <dbReference type="EMBL" id="KEI71071.1"/>
    </source>
</evidence>
<feature type="region of interest" description="Disordered" evidence="1">
    <location>
        <begin position="1"/>
        <end position="120"/>
    </location>
</feature>
<evidence type="ECO:0000313" key="3">
    <source>
        <dbReference type="Proteomes" id="UP000027997"/>
    </source>
</evidence>
<reference evidence="2 3" key="1">
    <citation type="submission" date="2014-06" db="EMBL/GenBank/DDBJ databases">
        <title>Whole Genome Sequences of Three Symbiotic Endozoicomonas Bacteria.</title>
        <authorList>
            <person name="Neave M.J."/>
            <person name="Apprill A."/>
            <person name="Voolstra C.R."/>
        </authorList>
    </citation>
    <scope>NUCLEOTIDE SEQUENCE [LARGE SCALE GENOMIC DNA]</scope>
    <source>
        <strain evidence="2 3">DSM 22380</strain>
    </source>
</reference>
<name>A0A081KA95_9GAMM</name>
<keyword evidence="3" id="KW-1185">Reference proteome</keyword>
<gene>
    <name evidence="2" type="ORF">GV64_10220</name>
</gene>
<sequence length="475" mass="53157">MPFNEADIRESRPDSSLGTGHESEALVGPRSVKVERDLPINMQKKLSQMPDTKLQELPADHRTISIAHRSSEEQSSPQEQLTLSPDTSPPSGIEAMLPSRKREQPLDSEGSQPAKQGRYSLCNDATVASGRPEGAELDSRLMSLADQLNTVKPDGVYALAKGFSENAQGQPYGALTVDFLVKQFVASHDRKYGENLCLFVVCLSELMPSIIRGEAAIRSKLHPVILDIFKSEFEEKLRKIAANGDMMYSLENEAQKVDFDVSSGSGLLLHLSEIHPDYIKQFFIIPDAEYVNDCLELEDIFHERLPYYCAKDYVIKTLPKKITDSLYAPLSQRVNSYVQRLATEDLFRVSGAQVAAGDAAFGQFDALNNMGANQSCHNTHVQFERMSDASMDHTLRAFSDTHQVRQRVNDQLLKQLRMDLEVVSFDCLEEEIGQDQEMEEDQGIAEDKTIADFPAFMNRVINGIEEKIENFSALV</sequence>
<comment type="caution">
    <text evidence="2">The sequence shown here is derived from an EMBL/GenBank/DDBJ whole genome shotgun (WGS) entry which is preliminary data.</text>
</comment>